<gene>
    <name evidence="1" type="ORF">NDU88_007256</name>
</gene>
<dbReference type="Proteomes" id="UP001066276">
    <property type="component" value="Chromosome 5"/>
</dbReference>
<accession>A0AAV7RUD3</accession>
<organism evidence="1 2">
    <name type="scientific">Pleurodeles waltl</name>
    <name type="common">Iberian ribbed newt</name>
    <dbReference type="NCBI Taxonomy" id="8319"/>
    <lineage>
        <taxon>Eukaryota</taxon>
        <taxon>Metazoa</taxon>
        <taxon>Chordata</taxon>
        <taxon>Craniata</taxon>
        <taxon>Vertebrata</taxon>
        <taxon>Euteleostomi</taxon>
        <taxon>Amphibia</taxon>
        <taxon>Batrachia</taxon>
        <taxon>Caudata</taxon>
        <taxon>Salamandroidea</taxon>
        <taxon>Salamandridae</taxon>
        <taxon>Pleurodelinae</taxon>
        <taxon>Pleurodeles</taxon>
    </lineage>
</organism>
<evidence type="ECO:0000313" key="2">
    <source>
        <dbReference type="Proteomes" id="UP001066276"/>
    </source>
</evidence>
<evidence type="ECO:0000313" key="1">
    <source>
        <dbReference type="EMBL" id="KAJ1154505.1"/>
    </source>
</evidence>
<name>A0AAV7RUD3_PLEWA</name>
<reference evidence="1" key="1">
    <citation type="journal article" date="2022" name="bioRxiv">
        <title>Sequencing and chromosome-scale assembly of the giantPleurodeles waltlgenome.</title>
        <authorList>
            <person name="Brown T."/>
            <person name="Elewa A."/>
            <person name="Iarovenko S."/>
            <person name="Subramanian E."/>
            <person name="Araus A.J."/>
            <person name="Petzold A."/>
            <person name="Susuki M."/>
            <person name="Suzuki K.-i.T."/>
            <person name="Hayashi T."/>
            <person name="Toyoda A."/>
            <person name="Oliveira C."/>
            <person name="Osipova E."/>
            <person name="Leigh N.D."/>
            <person name="Simon A."/>
            <person name="Yun M.H."/>
        </authorList>
    </citation>
    <scope>NUCLEOTIDE SEQUENCE</scope>
    <source>
        <strain evidence="1">20211129_DDA</strain>
        <tissue evidence="1">Liver</tissue>
    </source>
</reference>
<sequence length="117" mass="12406">MKLHRQSVGMPSHADITLSEAGGAPMVPAVWDAGGGPRLALTRHARVDAEAGVMWLPLLRSTWCGLTALGGPPKKMEEAHLSLEEALIESKFTLALAGFRTGKAQSPTGFPCEFLKA</sequence>
<comment type="caution">
    <text evidence="1">The sequence shown here is derived from an EMBL/GenBank/DDBJ whole genome shotgun (WGS) entry which is preliminary data.</text>
</comment>
<proteinExistence type="predicted"/>
<dbReference type="AlphaFoldDB" id="A0AAV7RUD3"/>
<dbReference type="EMBL" id="JANPWB010000009">
    <property type="protein sequence ID" value="KAJ1154505.1"/>
    <property type="molecule type" value="Genomic_DNA"/>
</dbReference>
<protein>
    <submittedName>
        <fullName evidence="1">Uncharacterized protein</fullName>
    </submittedName>
</protein>
<keyword evidence="2" id="KW-1185">Reference proteome</keyword>